<evidence type="ECO:0000256" key="3">
    <source>
        <dbReference type="ARBA" id="ARBA00023015"/>
    </source>
</evidence>
<dbReference type="SUPFAM" id="SSF46785">
    <property type="entry name" value="Winged helix' DNA-binding domain"/>
    <property type="match status" value="1"/>
</dbReference>
<keyword evidence="10" id="KW-1185">Reference proteome</keyword>
<reference evidence="9 10" key="1">
    <citation type="journal article" date="2018" name="Nat. Ecol. Evol.">
        <title>Genomic signatures of mitonuclear coevolution across populations of Tigriopus californicus.</title>
        <authorList>
            <person name="Barreto F.S."/>
            <person name="Watson E.T."/>
            <person name="Lima T.G."/>
            <person name="Willett C.S."/>
            <person name="Edmands S."/>
            <person name="Li W."/>
            <person name="Burton R.S."/>
        </authorList>
    </citation>
    <scope>NUCLEOTIDE SEQUENCE [LARGE SCALE GENOMIC DNA]</scope>
    <source>
        <strain evidence="9 10">San Diego</strain>
    </source>
</reference>
<feature type="region of interest" description="Disordered" evidence="7">
    <location>
        <begin position="26"/>
        <end position="108"/>
    </location>
</feature>
<evidence type="ECO:0000259" key="8">
    <source>
        <dbReference type="PROSITE" id="PS50039"/>
    </source>
</evidence>
<dbReference type="AlphaFoldDB" id="A0A553PF33"/>
<name>A0A553PF33_TIGCA</name>
<feature type="region of interest" description="Disordered" evidence="7">
    <location>
        <begin position="226"/>
        <end position="393"/>
    </location>
</feature>
<dbReference type="OMA" id="THMEHAH"/>
<feature type="domain" description="Fork-head" evidence="8">
    <location>
        <begin position="1"/>
        <end position="48"/>
    </location>
</feature>
<proteinExistence type="predicted"/>
<dbReference type="EMBL" id="VCGU01000004">
    <property type="protein sequence ID" value="TRY76292.1"/>
    <property type="molecule type" value="Genomic_DNA"/>
</dbReference>
<organism evidence="9 10">
    <name type="scientific">Tigriopus californicus</name>
    <name type="common">Marine copepod</name>
    <dbReference type="NCBI Taxonomy" id="6832"/>
    <lineage>
        <taxon>Eukaryota</taxon>
        <taxon>Metazoa</taxon>
        <taxon>Ecdysozoa</taxon>
        <taxon>Arthropoda</taxon>
        <taxon>Crustacea</taxon>
        <taxon>Multicrustacea</taxon>
        <taxon>Hexanauplia</taxon>
        <taxon>Copepoda</taxon>
        <taxon>Harpacticoida</taxon>
        <taxon>Harpacticidae</taxon>
        <taxon>Tigriopus</taxon>
    </lineage>
</organism>
<dbReference type="GO" id="GO:0043565">
    <property type="term" value="F:sequence-specific DNA binding"/>
    <property type="evidence" value="ECO:0007669"/>
    <property type="project" value="InterPro"/>
</dbReference>
<feature type="compositionally biased region" description="Low complexity" evidence="7">
    <location>
        <begin position="275"/>
        <end position="286"/>
    </location>
</feature>
<evidence type="ECO:0000256" key="1">
    <source>
        <dbReference type="ARBA" id="ARBA00004496"/>
    </source>
</evidence>
<comment type="subcellular location">
    <subcellularLocation>
        <location evidence="1">Cytoplasm</location>
    </subcellularLocation>
    <subcellularLocation>
        <location evidence="6">Nucleus</location>
    </subcellularLocation>
</comment>
<feature type="compositionally biased region" description="Basic residues" evidence="7">
    <location>
        <begin position="458"/>
        <end position="474"/>
    </location>
</feature>
<dbReference type="GO" id="GO:0003700">
    <property type="term" value="F:DNA-binding transcription factor activity"/>
    <property type="evidence" value="ECO:0007669"/>
    <property type="project" value="InterPro"/>
</dbReference>
<dbReference type="PROSITE" id="PS50039">
    <property type="entry name" value="FORK_HEAD_3"/>
    <property type="match status" value="1"/>
</dbReference>
<evidence type="ECO:0000256" key="7">
    <source>
        <dbReference type="SAM" id="MobiDB-lite"/>
    </source>
</evidence>
<protein>
    <recommendedName>
        <fullName evidence="8">Fork-head domain-containing protein</fullName>
    </recommendedName>
</protein>
<dbReference type="PANTHER" id="PTHR45767">
    <property type="entry name" value="FORKHEAD BOX PROTEIN O"/>
    <property type="match status" value="1"/>
</dbReference>
<keyword evidence="4 6" id="KW-0238">DNA-binding</keyword>
<keyword evidence="3" id="KW-0805">Transcription regulation</keyword>
<feature type="compositionally biased region" description="Polar residues" evidence="7">
    <location>
        <begin position="287"/>
        <end position="306"/>
    </location>
</feature>
<keyword evidence="2" id="KW-0963">Cytoplasm</keyword>
<evidence type="ECO:0000256" key="6">
    <source>
        <dbReference type="PROSITE-ProRule" id="PRU00089"/>
    </source>
</evidence>
<dbReference type="InterPro" id="IPR036388">
    <property type="entry name" value="WH-like_DNA-bd_sf"/>
</dbReference>
<keyword evidence="5" id="KW-0804">Transcription</keyword>
<dbReference type="GO" id="GO:0005634">
    <property type="term" value="C:nucleus"/>
    <property type="evidence" value="ECO:0007669"/>
    <property type="project" value="UniProtKB-SubCell"/>
</dbReference>
<evidence type="ECO:0000313" key="9">
    <source>
        <dbReference type="EMBL" id="TRY76292.1"/>
    </source>
</evidence>
<dbReference type="Proteomes" id="UP000318571">
    <property type="component" value="Chromosome 5"/>
</dbReference>
<accession>A0A553PF33</accession>
<dbReference type="GO" id="GO:0005737">
    <property type="term" value="C:cytoplasm"/>
    <property type="evidence" value="ECO:0007669"/>
    <property type="project" value="UniProtKB-SubCell"/>
</dbReference>
<evidence type="ECO:0000313" key="10">
    <source>
        <dbReference type="Proteomes" id="UP000318571"/>
    </source>
</evidence>
<feature type="DNA-binding region" description="Fork-head" evidence="6">
    <location>
        <begin position="1"/>
        <end position="48"/>
    </location>
</feature>
<sequence length="502" mass="54126">MFQNSIRHNLSLHSRFVRVQNEGTGKSSWWMLNPDAKTSGGKSSRRRTPSMDSANRGPEFKRRGRSKKSSLTNINRNGVGPRPGVSPIRGPPGMTDIYPDAPNFHQFPFPPDLRGRGNLEFQGGSGHPHGGVGRISPNLRNGVMEGQYGYPGPQEWGSEYPQCGGQGYYPGAMPRDPYCDPLSGNSGPEEFSGPRAISPIHLPHRSNGFPFRGAYPGNPNEFHAYHGGSDIKMPSSPLVSSANQHSLSQEGNSYTNSQVMSPMTGGNANVQGDMSPSPRSSGAGSRIPNNANFPSPESHHGPTTPSGPGDQPPLLSPHPKGGHTFFPPCSMNPRSAQGLLNPPPSQTSPRSNSTGSSSSILERALATTIKQEDGNPVSPGGTHMEHAHHPNQQGNFPWPQMGSNSFADVNVEDYIKHDMSNAMEGLEYMGPAGPEHGPQGINVGYNANGTNIPDAHHPLHHSHHHMGQHHPHHHGHEDLRDNSVPPPPASQYQAMTQPPWVR</sequence>
<evidence type="ECO:0000256" key="4">
    <source>
        <dbReference type="ARBA" id="ARBA00023125"/>
    </source>
</evidence>
<dbReference type="Pfam" id="PF00250">
    <property type="entry name" value="Forkhead"/>
    <property type="match status" value="1"/>
</dbReference>
<evidence type="ECO:0000256" key="5">
    <source>
        <dbReference type="ARBA" id="ARBA00023163"/>
    </source>
</evidence>
<comment type="caution">
    <text evidence="9">The sequence shown here is derived from an EMBL/GenBank/DDBJ whole genome shotgun (WGS) entry which is preliminary data.</text>
</comment>
<gene>
    <name evidence="9" type="ORF">TCAL_07315</name>
</gene>
<feature type="compositionally biased region" description="Low complexity" evidence="7">
    <location>
        <begin position="347"/>
        <end position="359"/>
    </location>
</feature>
<dbReference type="Gene3D" id="1.10.10.10">
    <property type="entry name" value="Winged helix-like DNA-binding domain superfamily/Winged helix DNA-binding domain"/>
    <property type="match status" value="1"/>
</dbReference>
<dbReference type="STRING" id="6832.A0A553PF33"/>
<evidence type="ECO:0000256" key="2">
    <source>
        <dbReference type="ARBA" id="ARBA00022490"/>
    </source>
</evidence>
<dbReference type="InterPro" id="IPR001766">
    <property type="entry name" value="Fork_head_dom"/>
</dbReference>
<dbReference type="SMART" id="SM00339">
    <property type="entry name" value="FH"/>
    <property type="match status" value="1"/>
</dbReference>
<keyword evidence="6" id="KW-0539">Nucleus</keyword>
<feature type="compositionally biased region" description="Polar residues" evidence="7">
    <location>
        <begin position="237"/>
        <end position="274"/>
    </location>
</feature>
<feature type="region of interest" description="Disordered" evidence="7">
    <location>
        <begin position="455"/>
        <end position="502"/>
    </location>
</feature>
<feature type="region of interest" description="Disordered" evidence="7">
    <location>
        <begin position="183"/>
        <end position="204"/>
    </location>
</feature>
<dbReference type="InterPro" id="IPR036390">
    <property type="entry name" value="WH_DNA-bd_sf"/>
</dbReference>